<accession>A0A172QXT3</accession>
<evidence type="ECO:0000313" key="1">
    <source>
        <dbReference type="EMBL" id="ANE05517.1"/>
    </source>
</evidence>
<dbReference type="EMBL" id="CP015623">
    <property type="protein sequence ID" value="ANE05517.1"/>
    <property type="molecule type" value="Genomic_DNA"/>
</dbReference>
<proteinExistence type="predicted"/>
<organism evidence="1 2">
    <name type="scientific">Corynebacterium crudilactis</name>
    <dbReference type="NCBI Taxonomy" id="1652495"/>
    <lineage>
        <taxon>Bacteria</taxon>
        <taxon>Bacillati</taxon>
        <taxon>Actinomycetota</taxon>
        <taxon>Actinomycetes</taxon>
        <taxon>Mycobacteriales</taxon>
        <taxon>Corynebacteriaceae</taxon>
        <taxon>Corynebacterium</taxon>
    </lineage>
</organism>
<evidence type="ECO:0000313" key="2">
    <source>
        <dbReference type="Proteomes" id="UP000076929"/>
    </source>
</evidence>
<name>A0A172QXT3_9CORY</name>
<dbReference type="AlphaFoldDB" id="A0A172QXT3"/>
<reference evidence="1 2" key="1">
    <citation type="submission" date="2016-05" db="EMBL/GenBank/DDBJ databases">
        <title>Complete genome sequence of Corynebacterium crudilactis, a new Corynebacterium species isolated from raw cow's milk.</title>
        <authorList>
            <person name="Christian R."/>
            <person name="Zimmermann J."/>
            <person name="Lipski A."/>
            <person name="Kalinowski J."/>
        </authorList>
    </citation>
    <scope>NUCLEOTIDE SEQUENCE [LARGE SCALE GENOMIC DNA]</scope>
    <source>
        <strain evidence="1 2">JZ16</strain>
        <plasmid evidence="1 2">pCRULAC1</plasmid>
    </source>
</reference>
<keyword evidence="2" id="KW-1185">Reference proteome</keyword>
<dbReference type="Proteomes" id="UP000076929">
    <property type="component" value="Plasmid pCRULAC1"/>
</dbReference>
<gene>
    <name evidence="1" type="ORF">ccrud_14345</name>
</gene>
<geneLocation type="plasmid" evidence="1 2">
    <name>pCRULAC1</name>
</geneLocation>
<sequence>MTAQGFIEDLLKDIPEWVEDYYIVNREGDTVVIKDWVGNRTYRSPNDWENPHGHRVTLEDMEAAADQWAEEALKNWEDQEPEDLKSAMAYTKKNFDFVRPSGNIALSVFGFATEICTDTWPI</sequence>
<keyword evidence="1" id="KW-0614">Plasmid</keyword>
<dbReference type="RefSeq" id="WP_066570342.1">
    <property type="nucleotide sequence ID" value="NZ_CP015623.1"/>
</dbReference>
<dbReference type="KEGG" id="ccjz:ccrud_14345"/>
<protein>
    <submittedName>
        <fullName evidence="1">Uncharacterized protein</fullName>
    </submittedName>
</protein>